<gene>
    <name evidence="1" type="ORF">BRYFOR_07020</name>
</gene>
<sequence>MPQTRHPFSFYNKNFLNDGMNGIITTSLILYATRDCTVKYFRHTRWQI</sequence>
<protein>
    <submittedName>
        <fullName evidence="1">Uncharacterized protein</fullName>
    </submittedName>
</protein>
<accession>C6LEH2</accession>
<dbReference type="EMBL" id="ACCL02000008">
    <property type="protein sequence ID" value="EET60954.1"/>
    <property type="molecule type" value="Genomic_DNA"/>
</dbReference>
<dbReference type="AlphaFoldDB" id="C6LEH2"/>
<proteinExistence type="predicted"/>
<dbReference type="Proteomes" id="UP000005561">
    <property type="component" value="Unassembled WGS sequence"/>
</dbReference>
<reference evidence="1" key="1">
    <citation type="submission" date="2009-07" db="EMBL/GenBank/DDBJ databases">
        <authorList>
            <person name="Weinstock G."/>
            <person name="Sodergren E."/>
            <person name="Clifton S."/>
            <person name="Fulton L."/>
            <person name="Fulton B."/>
            <person name="Courtney L."/>
            <person name="Fronick C."/>
            <person name="Harrison M."/>
            <person name="Strong C."/>
            <person name="Farmer C."/>
            <person name="Delahaunty K."/>
            <person name="Markovic C."/>
            <person name="Hall O."/>
            <person name="Minx P."/>
            <person name="Tomlinson C."/>
            <person name="Mitreva M."/>
            <person name="Nelson J."/>
            <person name="Hou S."/>
            <person name="Wollam A."/>
            <person name="Pepin K.H."/>
            <person name="Johnson M."/>
            <person name="Bhonagiri V."/>
            <person name="Nash W.E."/>
            <person name="Warren W."/>
            <person name="Chinwalla A."/>
            <person name="Mardis E.R."/>
            <person name="Wilson R.K."/>
        </authorList>
    </citation>
    <scope>NUCLEOTIDE SEQUENCE [LARGE SCALE GENOMIC DNA]</scope>
    <source>
        <strain evidence="1">DSM 14469</strain>
    </source>
</reference>
<keyword evidence="2" id="KW-1185">Reference proteome</keyword>
<evidence type="ECO:0000313" key="2">
    <source>
        <dbReference type="Proteomes" id="UP000005561"/>
    </source>
</evidence>
<name>C6LEH2_9FIRM</name>
<evidence type="ECO:0000313" key="1">
    <source>
        <dbReference type="EMBL" id="EET60954.1"/>
    </source>
</evidence>
<organism evidence="1 2">
    <name type="scientific">Marvinbryantia formatexigens DSM 14469</name>
    <dbReference type="NCBI Taxonomy" id="478749"/>
    <lineage>
        <taxon>Bacteria</taxon>
        <taxon>Bacillati</taxon>
        <taxon>Bacillota</taxon>
        <taxon>Clostridia</taxon>
        <taxon>Lachnospirales</taxon>
        <taxon>Lachnospiraceae</taxon>
        <taxon>Marvinbryantia</taxon>
    </lineage>
</organism>
<comment type="caution">
    <text evidence="1">The sequence shown here is derived from an EMBL/GenBank/DDBJ whole genome shotgun (WGS) entry which is preliminary data.</text>
</comment>